<evidence type="ECO:0000256" key="8">
    <source>
        <dbReference type="ARBA" id="ARBA00022839"/>
    </source>
</evidence>
<keyword evidence="8" id="KW-0269">Exonuclease</keyword>
<reference evidence="14 15" key="1">
    <citation type="submission" date="2020-08" db="EMBL/GenBank/DDBJ databases">
        <authorList>
            <person name="Hejnol A."/>
        </authorList>
    </citation>
    <scope>NUCLEOTIDE SEQUENCE [LARGE SCALE GENOMIC DNA]</scope>
</reference>
<dbReference type="CDD" id="cd18787">
    <property type="entry name" value="SF2_C_DEAD"/>
    <property type="match status" value="1"/>
</dbReference>
<dbReference type="GO" id="GO:0005829">
    <property type="term" value="C:cytosol"/>
    <property type="evidence" value="ECO:0007669"/>
    <property type="project" value="TreeGrafter"/>
</dbReference>
<evidence type="ECO:0000256" key="11">
    <source>
        <dbReference type="ARBA" id="ARBA00047984"/>
    </source>
</evidence>
<evidence type="ECO:0000256" key="7">
    <source>
        <dbReference type="ARBA" id="ARBA00022806"/>
    </source>
</evidence>
<name>A0A7I8WAD7_9ANNE</name>
<sequence>MDQAIIFCRTKLDCDNLELYLKSHENQRGELSCVCLHGDRRPNERTSNLQKFKKREVKFLICTDVAARGLDISKLPYVINVTLPDEKQNYVHRIGRVGRAERMGLAISFVSAVKEKVWYHSNCSNRGKNCYNTLLTDHGGCCIWYNEPQYLADIEEHLGVTIDNVGTDLDVPVNEFDGKVSYGQKRKVGGGTYKGHVDILAPAVQELANLEKRAQTSFLSFAHEKPFISTQ</sequence>
<keyword evidence="9" id="KW-0067">ATP-binding</keyword>
<evidence type="ECO:0000256" key="10">
    <source>
        <dbReference type="ARBA" id="ARBA00022884"/>
    </source>
</evidence>
<dbReference type="EMBL" id="CAJFCJ010000024">
    <property type="protein sequence ID" value="CAD5125089.1"/>
    <property type="molecule type" value="Genomic_DNA"/>
</dbReference>
<dbReference type="InterPro" id="IPR027417">
    <property type="entry name" value="P-loop_NTPase"/>
</dbReference>
<dbReference type="FunFam" id="3.40.50.300:FF:000708">
    <property type="entry name" value="ATP-dependent RNA helicase DDX1"/>
    <property type="match status" value="1"/>
</dbReference>
<dbReference type="PANTHER" id="PTHR47959:SF1">
    <property type="entry name" value="ATP-DEPENDENT RNA HELICASE DBPA"/>
    <property type="match status" value="1"/>
</dbReference>
<keyword evidence="7" id="KW-0347">Helicase</keyword>
<dbReference type="GO" id="GO:0003724">
    <property type="term" value="F:RNA helicase activity"/>
    <property type="evidence" value="ECO:0007669"/>
    <property type="project" value="UniProtKB-EC"/>
</dbReference>
<keyword evidence="4" id="KW-0540">Nuclease</keyword>
<dbReference type="OrthoDB" id="1735at2759"/>
<dbReference type="GO" id="GO:0005524">
    <property type="term" value="F:ATP binding"/>
    <property type="evidence" value="ECO:0007669"/>
    <property type="project" value="UniProtKB-KW"/>
</dbReference>
<evidence type="ECO:0000313" key="14">
    <source>
        <dbReference type="EMBL" id="CAD5125089.1"/>
    </source>
</evidence>
<protein>
    <recommendedName>
        <fullName evidence="3">ATP-dependent RNA helicase DDX1</fullName>
        <ecNumber evidence="2">3.6.4.13</ecNumber>
    </recommendedName>
    <alternativeName>
        <fullName evidence="12">ATP-dependent RNA helicase Ddx1</fullName>
    </alternativeName>
</protein>
<dbReference type="GO" id="GO:0004527">
    <property type="term" value="F:exonuclease activity"/>
    <property type="evidence" value="ECO:0007669"/>
    <property type="project" value="UniProtKB-KW"/>
</dbReference>
<dbReference type="SUPFAM" id="SSF52540">
    <property type="entry name" value="P-loop containing nucleoside triphosphate hydrolases"/>
    <property type="match status" value="1"/>
</dbReference>
<evidence type="ECO:0000256" key="4">
    <source>
        <dbReference type="ARBA" id="ARBA00022722"/>
    </source>
</evidence>
<proteinExistence type="inferred from homology"/>
<organism evidence="14 15">
    <name type="scientific">Dimorphilus gyrociliatus</name>
    <dbReference type="NCBI Taxonomy" id="2664684"/>
    <lineage>
        <taxon>Eukaryota</taxon>
        <taxon>Metazoa</taxon>
        <taxon>Spiralia</taxon>
        <taxon>Lophotrochozoa</taxon>
        <taxon>Annelida</taxon>
        <taxon>Polychaeta</taxon>
        <taxon>Polychaeta incertae sedis</taxon>
        <taxon>Dinophilidae</taxon>
        <taxon>Dimorphilus</taxon>
    </lineage>
</organism>
<keyword evidence="6" id="KW-0378">Hydrolase</keyword>
<evidence type="ECO:0000313" key="15">
    <source>
        <dbReference type="Proteomes" id="UP000549394"/>
    </source>
</evidence>
<comment type="caution">
    <text evidence="14">The sequence shown here is derived from an EMBL/GenBank/DDBJ whole genome shotgun (WGS) entry which is preliminary data.</text>
</comment>
<dbReference type="InterPro" id="IPR001650">
    <property type="entry name" value="Helicase_C-like"/>
</dbReference>
<evidence type="ECO:0000256" key="9">
    <source>
        <dbReference type="ARBA" id="ARBA00022840"/>
    </source>
</evidence>
<keyword evidence="5" id="KW-0547">Nucleotide-binding</keyword>
<keyword evidence="10" id="KW-0694">RNA-binding</keyword>
<comment type="similarity">
    <text evidence="1">Belongs to the DEAD box helicase family. DDX1 subfamily.</text>
</comment>
<keyword evidence="15" id="KW-1185">Reference proteome</keyword>
<evidence type="ECO:0000256" key="1">
    <source>
        <dbReference type="ARBA" id="ARBA00008765"/>
    </source>
</evidence>
<evidence type="ECO:0000256" key="12">
    <source>
        <dbReference type="ARBA" id="ARBA00072020"/>
    </source>
</evidence>
<dbReference type="Proteomes" id="UP000549394">
    <property type="component" value="Unassembled WGS sequence"/>
</dbReference>
<evidence type="ECO:0000259" key="13">
    <source>
        <dbReference type="PROSITE" id="PS51194"/>
    </source>
</evidence>
<evidence type="ECO:0000256" key="2">
    <source>
        <dbReference type="ARBA" id="ARBA00012552"/>
    </source>
</evidence>
<evidence type="ECO:0000256" key="3">
    <source>
        <dbReference type="ARBA" id="ARBA00014916"/>
    </source>
</evidence>
<dbReference type="Pfam" id="PF00271">
    <property type="entry name" value="Helicase_C"/>
    <property type="match status" value="1"/>
</dbReference>
<dbReference type="PROSITE" id="PS51194">
    <property type="entry name" value="HELICASE_CTER"/>
    <property type="match status" value="1"/>
</dbReference>
<dbReference type="EC" id="3.6.4.13" evidence="2"/>
<dbReference type="GO" id="GO:0003723">
    <property type="term" value="F:RNA binding"/>
    <property type="evidence" value="ECO:0007669"/>
    <property type="project" value="UniProtKB-KW"/>
</dbReference>
<accession>A0A7I8WAD7</accession>
<dbReference type="Gene3D" id="3.40.50.300">
    <property type="entry name" value="P-loop containing nucleotide triphosphate hydrolases"/>
    <property type="match status" value="1"/>
</dbReference>
<evidence type="ECO:0000256" key="5">
    <source>
        <dbReference type="ARBA" id="ARBA00022741"/>
    </source>
</evidence>
<evidence type="ECO:0000256" key="6">
    <source>
        <dbReference type="ARBA" id="ARBA00022801"/>
    </source>
</evidence>
<dbReference type="SMART" id="SM00490">
    <property type="entry name" value="HELICc"/>
    <property type="match status" value="1"/>
</dbReference>
<dbReference type="PANTHER" id="PTHR47959">
    <property type="entry name" value="ATP-DEPENDENT RNA HELICASE RHLE-RELATED"/>
    <property type="match status" value="1"/>
</dbReference>
<feature type="domain" description="Helicase C-terminal" evidence="13">
    <location>
        <begin position="1"/>
        <end position="173"/>
    </location>
</feature>
<dbReference type="InterPro" id="IPR050079">
    <property type="entry name" value="DEAD_box_RNA_helicase"/>
</dbReference>
<dbReference type="AlphaFoldDB" id="A0A7I8WAD7"/>
<comment type="catalytic activity">
    <reaction evidence="11">
        <text>ATP + H2O = ADP + phosphate + H(+)</text>
        <dbReference type="Rhea" id="RHEA:13065"/>
        <dbReference type="ChEBI" id="CHEBI:15377"/>
        <dbReference type="ChEBI" id="CHEBI:15378"/>
        <dbReference type="ChEBI" id="CHEBI:30616"/>
        <dbReference type="ChEBI" id="CHEBI:43474"/>
        <dbReference type="ChEBI" id="CHEBI:456216"/>
        <dbReference type="EC" id="3.6.4.13"/>
    </reaction>
</comment>
<gene>
    <name evidence="14" type="ORF">DGYR_LOCUS12530</name>
</gene>